<name>A0A172ZK57_9BACL</name>
<dbReference type="PANTHER" id="PTHR30518">
    <property type="entry name" value="ENDOLYTIC MUREIN TRANSGLYCOSYLASE"/>
    <property type="match status" value="1"/>
</dbReference>
<dbReference type="InterPro" id="IPR003770">
    <property type="entry name" value="MLTG-like"/>
</dbReference>
<dbReference type="OrthoDB" id="9814591at2"/>
<keyword evidence="1 7" id="KW-1003">Cell membrane</keyword>
<keyword evidence="6 7" id="KW-0961">Cell wall biogenesis/degradation</keyword>
<evidence type="ECO:0000256" key="1">
    <source>
        <dbReference type="ARBA" id="ARBA00022475"/>
    </source>
</evidence>
<keyword evidence="9" id="KW-1185">Reference proteome</keyword>
<dbReference type="STRING" id="1616788.AR543_19600"/>
<keyword evidence="3 7" id="KW-1133">Transmembrane helix</keyword>
<protein>
    <recommendedName>
        <fullName evidence="7">Endolytic murein transglycosylase</fullName>
        <ecNumber evidence="7">4.2.2.29</ecNumber>
    </recommendedName>
    <alternativeName>
        <fullName evidence="7">Peptidoglycan lytic transglycosylase</fullName>
    </alternativeName>
    <alternativeName>
        <fullName evidence="7">Peptidoglycan polymerization terminase</fullName>
    </alternativeName>
</protein>
<comment type="similarity">
    <text evidence="7">Belongs to the transglycosylase MltG family.</text>
</comment>
<dbReference type="CDD" id="cd08010">
    <property type="entry name" value="MltG_like"/>
    <property type="match status" value="1"/>
</dbReference>
<dbReference type="GO" id="GO:0071555">
    <property type="term" value="P:cell wall organization"/>
    <property type="evidence" value="ECO:0007669"/>
    <property type="project" value="UniProtKB-KW"/>
</dbReference>
<dbReference type="EC" id="4.2.2.29" evidence="7"/>
<accession>A0A172ZK57</accession>
<keyword evidence="5 7" id="KW-0456">Lyase</keyword>
<evidence type="ECO:0000256" key="5">
    <source>
        <dbReference type="ARBA" id="ARBA00023239"/>
    </source>
</evidence>
<evidence type="ECO:0000313" key="9">
    <source>
        <dbReference type="Proteomes" id="UP000078148"/>
    </source>
</evidence>
<dbReference type="RefSeq" id="WP_060536095.1">
    <property type="nucleotide sequence ID" value="NZ_CP013023.1"/>
</dbReference>
<keyword evidence="2 7" id="KW-0812">Transmembrane</keyword>
<feature type="site" description="Important for catalytic activity" evidence="7">
    <location>
        <position position="235"/>
    </location>
</feature>
<keyword evidence="4 7" id="KW-0472">Membrane</keyword>
<evidence type="ECO:0000256" key="6">
    <source>
        <dbReference type="ARBA" id="ARBA00023316"/>
    </source>
</evidence>
<dbReference type="KEGG" id="pbv:AR543_19600"/>
<dbReference type="NCBIfam" id="TIGR00247">
    <property type="entry name" value="endolytic transglycosylase MltG"/>
    <property type="match status" value="1"/>
</dbReference>
<dbReference type="Gene3D" id="3.30.160.60">
    <property type="entry name" value="Classic Zinc Finger"/>
    <property type="match status" value="1"/>
</dbReference>
<dbReference type="Gene3D" id="3.30.1490.480">
    <property type="entry name" value="Endolytic murein transglycosylase"/>
    <property type="match status" value="1"/>
</dbReference>
<sequence length="357" mass="39829">MLYLLRRRAGKLGCLFLIIIIIIVGIVVYGWREMQPTTASEQPVAYTLAQGTSSETLANQLEEKGLIRNATAFRLYLKMNSQGSQFKAGDYEFTPGMTYEQIITKLNNAEVVVPKTMKFTIPEGYTVTQIADKLSGEGFVDRAKFMALVDDPSQFKQAREWNVPTGKGILHPLEGYLFPATYNLPIESTEEDVIANMLAGTRTNLNSIKDLDTKLKARKMTLHELLTEASLVEREVVVPEERAEVAGVIDNRLQKKMRLQIDATVQYALGKQKSRLLYSDLEIDSPYNTYRNEGLPPGPIANPGIEAIRAALEPKTSEYLYYVTKKDGSGSHLFAKTYQEHLKNIETSKATSSTSGG</sequence>
<evidence type="ECO:0000256" key="7">
    <source>
        <dbReference type="HAMAP-Rule" id="MF_02065"/>
    </source>
</evidence>
<evidence type="ECO:0000313" key="8">
    <source>
        <dbReference type="EMBL" id="ANF98006.1"/>
    </source>
</evidence>
<comment type="function">
    <text evidence="7">Functions as a peptidoglycan terminase that cleaves nascent peptidoglycan strands endolytically to terminate their elongation.</text>
</comment>
<dbReference type="PANTHER" id="PTHR30518:SF2">
    <property type="entry name" value="ENDOLYTIC MUREIN TRANSGLYCOSYLASE"/>
    <property type="match status" value="1"/>
</dbReference>
<evidence type="ECO:0000256" key="4">
    <source>
        <dbReference type="ARBA" id="ARBA00023136"/>
    </source>
</evidence>
<evidence type="ECO:0000256" key="3">
    <source>
        <dbReference type="ARBA" id="ARBA00022989"/>
    </source>
</evidence>
<dbReference type="HAMAP" id="MF_02065">
    <property type="entry name" value="MltG"/>
    <property type="match status" value="1"/>
</dbReference>
<dbReference type="GO" id="GO:0008932">
    <property type="term" value="F:lytic endotransglycosylase activity"/>
    <property type="evidence" value="ECO:0007669"/>
    <property type="project" value="UniProtKB-UniRule"/>
</dbReference>
<gene>
    <name evidence="7" type="primary">mltG</name>
    <name evidence="8" type="ORF">AR543_19600</name>
</gene>
<proteinExistence type="inferred from homology"/>
<dbReference type="GO" id="GO:0009252">
    <property type="term" value="P:peptidoglycan biosynthetic process"/>
    <property type="evidence" value="ECO:0007669"/>
    <property type="project" value="UniProtKB-UniRule"/>
</dbReference>
<comment type="catalytic activity">
    <reaction evidence="7">
        <text>a peptidoglycan chain = a peptidoglycan chain with N-acetyl-1,6-anhydromuramyl-[peptide] at the reducing end + a peptidoglycan chain with N-acetylglucosamine at the non-reducing end.</text>
        <dbReference type="EC" id="4.2.2.29"/>
    </reaction>
</comment>
<reference evidence="9" key="1">
    <citation type="submission" date="2015-10" db="EMBL/GenBank/DDBJ databases">
        <title>Genome of Paenibacillus bovis sp. nov.</title>
        <authorList>
            <person name="Wu Z."/>
            <person name="Gao C."/>
            <person name="Liu Z."/>
            <person name="Zheng H."/>
        </authorList>
    </citation>
    <scope>NUCLEOTIDE SEQUENCE [LARGE SCALE GENOMIC DNA]</scope>
    <source>
        <strain evidence="9">BD3526</strain>
    </source>
</reference>
<dbReference type="Proteomes" id="UP000078148">
    <property type="component" value="Chromosome"/>
</dbReference>
<feature type="transmembrane region" description="Helical" evidence="7">
    <location>
        <begin position="12"/>
        <end position="31"/>
    </location>
</feature>
<evidence type="ECO:0000256" key="2">
    <source>
        <dbReference type="ARBA" id="ARBA00022692"/>
    </source>
</evidence>
<reference evidence="8 9" key="2">
    <citation type="journal article" date="2016" name="Int. J. Syst. Evol. Microbiol.">
        <title>Paenibacillus bovis sp. nov., isolated from raw yak (Bos grunniens) milk.</title>
        <authorList>
            <person name="Gao C."/>
            <person name="Han J."/>
            <person name="Liu Z."/>
            <person name="Xu X."/>
            <person name="Hang F."/>
            <person name="Wu Z."/>
        </authorList>
    </citation>
    <scope>NUCLEOTIDE SEQUENCE [LARGE SCALE GENOMIC DNA]</scope>
    <source>
        <strain evidence="8 9">BD3526</strain>
    </source>
</reference>
<dbReference type="AlphaFoldDB" id="A0A172ZK57"/>
<organism evidence="8 9">
    <name type="scientific">Paenibacillus bovis</name>
    <dbReference type="NCBI Taxonomy" id="1616788"/>
    <lineage>
        <taxon>Bacteria</taxon>
        <taxon>Bacillati</taxon>
        <taxon>Bacillota</taxon>
        <taxon>Bacilli</taxon>
        <taxon>Bacillales</taxon>
        <taxon>Paenibacillaceae</taxon>
        <taxon>Paenibacillus</taxon>
    </lineage>
</organism>
<dbReference type="Pfam" id="PF02618">
    <property type="entry name" value="YceG"/>
    <property type="match status" value="1"/>
</dbReference>
<comment type="subcellular location">
    <subcellularLocation>
        <location evidence="7">Cell membrane</location>
        <topology evidence="7">Single-pass membrane protein</topology>
    </subcellularLocation>
</comment>
<dbReference type="EMBL" id="CP013023">
    <property type="protein sequence ID" value="ANF98006.1"/>
    <property type="molecule type" value="Genomic_DNA"/>
</dbReference>
<dbReference type="GO" id="GO:0005886">
    <property type="term" value="C:plasma membrane"/>
    <property type="evidence" value="ECO:0007669"/>
    <property type="project" value="UniProtKB-SubCell"/>
</dbReference>